<comment type="caution">
    <text evidence="1">The sequence shown here is derived from an EMBL/GenBank/DDBJ whole genome shotgun (WGS) entry which is preliminary data.</text>
</comment>
<keyword evidence="2" id="KW-1185">Reference proteome</keyword>
<dbReference type="AlphaFoldDB" id="A0A4Y2GAC3"/>
<accession>A0A4Y2GAC3</accession>
<evidence type="ECO:0000313" key="2">
    <source>
        <dbReference type="Proteomes" id="UP000499080"/>
    </source>
</evidence>
<sequence length="94" mass="10665">MDLRGIKPNATEEQKLTLRIELVHTDMALEAGGWDSGSFDVLAIQPLFNVMRFVQTSSARHGEAEELESKEEDYGFYLLALHSRHDRLEAESCL</sequence>
<dbReference type="Proteomes" id="UP000499080">
    <property type="component" value="Unassembled WGS sequence"/>
</dbReference>
<proteinExistence type="predicted"/>
<dbReference type="EMBL" id="BGPR01001304">
    <property type="protein sequence ID" value="GBM50563.1"/>
    <property type="molecule type" value="Genomic_DNA"/>
</dbReference>
<reference evidence="1 2" key="1">
    <citation type="journal article" date="2019" name="Sci. Rep.">
        <title>Orb-weaving spider Araneus ventricosus genome elucidates the spidroin gene catalogue.</title>
        <authorList>
            <person name="Kono N."/>
            <person name="Nakamura H."/>
            <person name="Ohtoshi R."/>
            <person name="Moran D.A.P."/>
            <person name="Shinohara A."/>
            <person name="Yoshida Y."/>
            <person name="Fujiwara M."/>
            <person name="Mori M."/>
            <person name="Tomita M."/>
            <person name="Arakawa K."/>
        </authorList>
    </citation>
    <scope>NUCLEOTIDE SEQUENCE [LARGE SCALE GENOMIC DNA]</scope>
</reference>
<protein>
    <submittedName>
        <fullName evidence="1">Uncharacterized protein</fullName>
    </submittedName>
</protein>
<name>A0A4Y2GAC3_ARAVE</name>
<evidence type="ECO:0000313" key="1">
    <source>
        <dbReference type="EMBL" id="GBM50563.1"/>
    </source>
</evidence>
<organism evidence="1 2">
    <name type="scientific">Araneus ventricosus</name>
    <name type="common">Orbweaver spider</name>
    <name type="synonym">Epeira ventricosa</name>
    <dbReference type="NCBI Taxonomy" id="182803"/>
    <lineage>
        <taxon>Eukaryota</taxon>
        <taxon>Metazoa</taxon>
        <taxon>Ecdysozoa</taxon>
        <taxon>Arthropoda</taxon>
        <taxon>Chelicerata</taxon>
        <taxon>Arachnida</taxon>
        <taxon>Araneae</taxon>
        <taxon>Araneomorphae</taxon>
        <taxon>Entelegynae</taxon>
        <taxon>Araneoidea</taxon>
        <taxon>Araneidae</taxon>
        <taxon>Araneus</taxon>
    </lineage>
</organism>
<gene>
    <name evidence="1" type="ORF">AVEN_266785_1</name>
</gene>